<feature type="compositionally biased region" description="Basic and acidic residues" evidence="1">
    <location>
        <begin position="154"/>
        <end position="167"/>
    </location>
</feature>
<feature type="compositionally biased region" description="Low complexity" evidence="1">
    <location>
        <begin position="43"/>
        <end position="58"/>
    </location>
</feature>
<dbReference type="EMBL" id="CADCVC010000138">
    <property type="protein sequence ID" value="CAA9443996.1"/>
    <property type="molecule type" value="Genomic_DNA"/>
</dbReference>
<feature type="region of interest" description="Disordered" evidence="1">
    <location>
        <begin position="1"/>
        <end position="167"/>
    </location>
</feature>
<feature type="compositionally biased region" description="Basic and acidic residues" evidence="1">
    <location>
        <begin position="85"/>
        <end position="104"/>
    </location>
</feature>
<proteinExistence type="predicted"/>
<evidence type="ECO:0000313" key="2">
    <source>
        <dbReference type="EMBL" id="CAA9443996.1"/>
    </source>
</evidence>
<accession>A0A6J4QQW9</accession>
<name>A0A6J4QQW9_9ACTN</name>
<gene>
    <name evidence="2" type="ORF">AVDCRST_MAG80-1596</name>
</gene>
<dbReference type="GO" id="GO:0050577">
    <property type="term" value="F:GDP-L-fucose synthase activity"/>
    <property type="evidence" value="ECO:0007669"/>
    <property type="project" value="UniProtKB-EC"/>
</dbReference>
<feature type="compositionally biased region" description="Basic residues" evidence="1">
    <location>
        <begin position="59"/>
        <end position="68"/>
    </location>
</feature>
<dbReference type="AlphaFoldDB" id="A0A6J4QQW9"/>
<reference evidence="2" key="1">
    <citation type="submission" date="2020-02" db="EMBL/GenBank/DDBJ databases">
        <authorList>
            <person name="Meier V. D."/>
        </authorList>
    </citation>
    <scope>NUCLEOTIDE SEQUENCE</scope>
    <source>
        <strain evidence="2">AVDCRST_MAG80</strain>
    </source>
</reference>
<dbReference type="EC" id="1.1.1.271" evidence="2"/>
<organism evidence="2">
    <name type="scientific">uncultured Rubrobacteraceae bacterium</name>
    <dbReference type="NCBI Taxonomy" id="349277"/>
    <lineage>
        <taxon>Bacteria</taxon>
        <taxon>Bacillati</taxon>
        <taxon>Actinomycetota</taxon>
        <taxon>Rubrobacteria</taxon>
        <taxon>Rubrobacterales</taxon>
        <taxon>Rubrobacteraceae</taxon>
        <taxon>environmental samples</taxon>
    </lineage>
</organism>
<evidence type="ECO:0000256" key="1">
    <source>
        <dbReference type="SAM" id="MobiDB-lite"/>
    </source>
</evidence>
<feature type="non-terminal residue" evidence="2">
    <location>
        <position position="1"/>
    </location>
</feature>
<protein>
    <submittedName>
        <fullName evidence="2">GDP-L-fucose synthetase</fullName>
        <ecNumber evidence="2">1.1.1.271</ecNumber>
    </submittedName>
</protein>
<keyword evidence="2" id="KW-0560">Oxidoreductase</keyword>
<sequence>ESAEQDIRRRAPGVGGLRDSAPAGSRRPREHPNARPRGGGPDGRATGRSLFRGGAARVRLSRRRQGGRHTREQDIPGGVPAGQPPHRDERSRSGLPLRDKEADVPGKLVHLSQVRPPADEGRAPALGRARAHQRALRHSEDSWDQALPGLQPSVRDRLREPYAHQPL</sequence>
<feature type="non-terminal residue" evidence="2">
    <location>
        <position position="167"/>
    </location>
</feature>